<comment type="similarity">
    <text evidence="1">Belongs to the NmrA-type oxidoreductase family.</text>
</comment>
<reference evidence="4" key="1">
    <citation type="submission" date="2023-01" db="EMBL/GenBank/DDBJ databases">
        <authorList>
            <person name="Van Ghelder C."/>
            <person name="Rancurel C."/>
        </authorList>
    </citation>
    <scope>NUCLEOTIDE SEQUENCE</scope>
    <source>
        <strain evidence="4">CNCM I-4278</strain>
    </source>
</reference>
<evidence type="ECO:0000256" key="1">
    <source>
        <dbReference type="ARBA" id="ARBA00006328"/>
    </source>
</evidence>
<keyword evidence="2" id="KW-0521">NADP</keyword>
<comment type="caution">
    <text evidence="4">The sequence shown here is derived from an EMBL/GenBank/DDBJ whole genome shotgun (WGS) entry which is preliminary data.</text>
</comment>
<dbReference type="InterPro" id="IPR051164">
    <property type="entry name" value="NmrA-like_oxidored"/>
</dbReference>
<dbReference type="PANTHER" id="PTHR42748">
    <property type="entry name" value="NITROGEN METABOLITE REPRESSION PROTEIN NMRA FAMILY MEMBER"/>
    <property type="match status" value="1"/>
</dbReference>
<protein>
    <recommendedName>
        <fullName evidence="3">NmrA-like domain-containing protein</fullName>
    </recommendedName>
</protein>
<organism evidence="4 5">
    <name type="scientific">Periconia digitata</name>
    <dbReference type="NCBI Taxonomy" id="1303443"/>
    <lineage>
        <taxon>Eukaryota</taxon>
        <taxon>Fungi</taxon>
        <taxon>Dikarya</taxon>
        <taxon>Ascomycota</taxon>
        <taxon>Pezizomycotina</taxon>
        <taxon>Dothideomycetes</taxon>
        <taxon>Pleosporomycetidae</taxon>
        <taxon>Pleosporales</taxon>
        <taxon>Massarineae</taxon>
        <taxon>Periconiaceae</taxon>
        <taxon>Periconia</taxon>
    </lineage>
</organism>
<dbReference type="AlphaFoldDB" id="A0A9W4XRC5"/>
<dbReference type="GO" id="GO:0005634">
    <property type="term" value="C:nucleus"/>
    <property type="evidence" value="ECO:0007669"/>
    <property type="project" value="TreeGrafter"/>
</dbReference>
<dbReference type="PANTHER" id="PTHR42748:SF11">
    <property type="entry name" value="NMRA-LIKE DOMAIN-CONTAINING PROTEIN"/>
    <property type="match status" value="1"/>
</dbReference>
<keyword evidence="5" id="KW-1185">Reference proteome</keyword>
<gene>
    <name evidence="4" type="ORF">PDIGIT_LOCUS7766</name>
</gene>
<feature type="domain" description="NmrA-like" evidence="3">
    <location>
        <begin position="3"/>
        <end position="304"/>
    </location>
</feature>
<dbReference type="Gene3D" id="3.90.25.10">
    <property type="entry name" value="UDP-galactose 4-epimerase, domain 1"/>
    <property type="match status" value="1"/>
</dbReference>
<dbReference type="InterPro" id="IPR036291">
    <property type="entry name" value="NAD(P)-bd_dom_sf"/>
</dbReference>
<name>A0A9W4XRC5_9PLEO</name>
<dbReference type="InterPro" id="IPR008030">
    <property type="entry name" value="NmrA-like"/>
</dbReference>
<proteinExistence type="inferred from homology"/>
<accession>A0A9W4XRC5</accession>
<dbReference type="SUPFAM" id="SSF51735">
    <property type="entry name" value="NAD(P)-binding Rossmann-fold domains"/>
    <property type="match status" value="1"/>
</dbReference>
<dbReference type="Proteomes" id="UP001152607">
    <property type="component" value="Unassembled WGS sequence"/>
</dbReference>
<dbReference type="Gene3D" id="3.40.50.720">
    <property type="entry name" value="NAD(P)-binding Rossmann-like Domain"/>
    <property type="match status" value="1"/>
</dbReference>
<evidence type="ECO:0000313" key="4">
    <source>
        <dbReference type="EMBL" id="CAI6334701.1"/>
    </source>
</evidence>
<evidence type="ECO:0000259" key="3">
    <source>
        <dbReference type="Pfam" id="PF05368"/>
    </source>
</evidence>
<dbReference type="Pfam" id="PF05368">
    <property type="entry name" value="NmrA"/>
    <property type="match status" value="1"/>
</dbReference>
<evidence type="ECO:0000256" key="2">
    <source>
        <dbReference type="ARBA" id="ARBA00022857"/>
    </source>
</evidence>
<evidence type="ECO:0000313" key="5">
    <source>
        <dbReference type="Proteomes" id="UP001152607"/>
    </source>
</evidence>
<dbReference type="OrthoDB" id="300709at2759"/>
<dbReference type="EMBL" id="CAOQHR010000005">
    <property type="protein sequence ID" value="CAI6334701.1"/>
    <property type="molecule type" value="Genomic_DNA"/>
</dbReference>
<dbReference type="CDD" id="cd05251">
    <property type="entry name" value="NmrA_like_SDR_a"/>
    <property type="match status" value="1"/>
</dbReference>
<sequence length="312" mass="34735">MSKQLLVVFGATGNQGHSVIQFLLNHPELSSQYSVRAVTRNANTPTAQTLSSQGIEVVTADLNDPSSLPAALRGASFVFATTNSAYEGNTREVETRQAKALCEESIKQGIKYIIWSTLPHPEKISGGKAKVEHFDVKAEIEEYIRGLPIDSAFVAPGSFMQNMYSVLAPRKSAANDGSYIFTNMVHPTKTLFPLFDATDVGAWTNAVLAEPAKYEGKFFAAAQGFYSMEDMARIMSKVSGKTVEYERISEEQWQGSFPEPLGHMMLETGIYQRDYGYYGPNMKEDVEWAQKQVQGQLTDFESFLRKTEFKLE</sequence>